<evidence type="ECO:0000256" key="2">
    <source>
        <dbReference type="SAM" id="Phobius"/>
    </source>
</evidence>
<feature type="region of interest" description="Disordered" evidence="1">
    <location>
        <begin position="378"/>
        <end position="421"/>
    </location>
</feature>
<keyword evidence="2" id="KW-0812">Transmembrane</keyword>
<gene>
    <name evidence="3" type="ORF">PAUS00366_LOCUS7985</name>
</gene>
<feature type="transmembrane region" description="Helical" evidence="2">
    <location>
        <begin position="510"/>
        <end position="532"/>
    </location>
</feature>
<keyword evidence="2" id="KW-0472">Membrane</keyword>
<dbReference type="EMBL" id="HBIX01010551">
    <property type="protein sequence ID" value="CAE0715233.1"/>
    <property type="molecule type" value="Transcribed_RNA"/>
</dbReference>
<accession>A0A7S4EIR7</accession>
<reference evidence="3" key="1">
    <citation type="submission" date="2021-01" db="EMBL/GenBank/DDBJ databases">
        <authorList>
            <person name="Corre E."/>
            <person name="Pelletier E."/>
            <person name="Niang G."/>
            <person name="Scheremetjew M."/>
            <person name="Finn R."/>
            <person name="Kale V."/>
            <person name="Holt S."/>
            <person name="Cochrane G."/>
            <person name="Meng A."/>
            <person name="Brown T."/>
            <person name="Cohen L."/>
        </authorList>
    </citation>
    <scope>NUCLEOTIDE SEQUENCE</scope>
    <source>
        <strain evidence="3">10249 10 AB</strain>
    </source>
</reference>
<dbReference type="AlphaFoldDB" id="A0A7S4EIR7"/>
<evidence type="ECO:0000313" key="3">
    <source>
        <dbReference type="EMBL" id="CAE0715233.1"/>
    </source>
</evidence>
<protein>
    <submittedName>
        <fullName evidence="3">Uncharacterized protein</fullName>
    </submittedName>
</protein>
<evidence type="ECO:0000256" key="1">
    <source>
        <dbReference type="SAM" id="MobiDB-lite"/>
    </source>
</evidence>
<sequence length="534" mass="59696">MIVDITNETMEGEVYFEIHPDLWNQQQRITADLYGGIDLGLTACDEGIVMGEELVNMTGVDDRINNFDYEVLGFDDNFSYNELFRNKTKPKADYQSGETEPMSIECHPRSTNGKIGAVLFRLKDPFYYNENSASIMNIWYPLKGSMPTGTLEFCIRLKLLEEDKATIVSFLDTKFKIEVTAPTEENNYTRFDDEFSEVNIYSNQPIGPDEDQLLELQGNTTTKAPSTNASAEDDITMLPMLVTQALLCSSPLETEDVGVHNALRTFRYGQTFRFCVGPAKGFEQKYHVVGFDTVVCDNNGRETVVVEKGILSPLVIVETDTIGFPLAKGGTVEYNGTISIDAIVSSNLAGLDFQEDANDYFECEGTLFIRDLEAEDGNVNVDNNEDEESNSDNSERRRQRRIANDKDEDDYSNSHDFNGQDTRRPLLLLKHLFRALQGEPESTPAKEATDDGDNDDDPILYDNMGRFTIRIVHVENTGNNKLTDVASDIGDWFSFSDSSSDARGNSFGNFAFGSLVLPLLLLAGLPLWTLLLSG</sequence>
<organism evidence="3">
    <name type="scientific">Pseudo-nitzschia australis</name>
    <dbReference type="NCBI Taxonomy" id="44445"/>
    <lineage>
        <taxon>Eukaryota</taxon>
        <taxon>Sar</taxon>
        <taxon>Stramenopiles</taxon>
        <taxon>Ochrophyta</taxon>
        <taxon>Bacillariophyta</taxon>
        <taxon>Bacillariophyceae</taxon>
        <taxon>Bacillariophycidae</taxon>
        <taxon>Bacillariales</taxon>
        <taxon>Bacillariaceae</taxon>
        <taxon>Pseudo-nitzschia</taxon>
    </lineage>
</organism>
<keyword evidence="2" id="KW-1133">Transmembrane helix</keyword>
<proteinExistence type="predicted"/>
<name>A0A7S4EIR7_9STRA</name>